<dbReference type="EMBL" id="CP019607">
    <property type="protein sequence ID" value="AQP50669.1"/>
    <property type="molecule type" value="Genomic_DNA"/>
</dbReference>
<dbReference type="Gene3D" id="3.60.15.10">
    <property type="entry name" value="Ribonuclease Z/Hydroxyacylglutathione hydrolase-like"/>
    <property type="match status" value="1"/>
</dbReference>
<dbReference type="InterPro" id="IPR001279">
    <property type="entry name" value="Metallo-B-lactamas"/>
</dbReference>
<dbReference type="Pfam" id="PF00753">
    <property type="entry name" value="Lactamase_B"/>
    <property type="match status" value="1"/>
</dbReference>
<dbReference type="SUPFAM" id="SSF56281">
    <property type="entry name" value="Metallo-hydrolase/oxidoreductase"/>
    <property type="match status" value="1"/>
</dbReference>
<proteinExistence type="predicted"/>
<organism evidence="2 3">
    <name type="scientific">Tessaracoccus flavescens</name>
    <dbReference type="NCBI Taxonomy" id="399497"/>
    <lineage>
        <taxon>Bacteria</taxon>
        <taxon>Bacillati</taxon>
        <taxon>Actinomycetota</taxon>
        <taxon>Actinomycetes</taxon>
        <taxon>Propionibacteriales</taxon>
        <taxon>Propionibacteriaceae</taxon>
        <taxon>Tessaracoccus</taxon>
    </lineage>
</organism>
<feature type="domain" description="Metallo-beta-lactamase" evidence="1">
    <location>
        <begin position="23"/>
        <end position="186"/>
    </location>
</feature>
<dbReference type="KEGG" id="tfa:BW733_07315"/>
<accession>A0A1Q2CX39</accession>
<dbReference type="AlphaFoldDB" id="A0A1Q2CX39"/>
<keyword evidence="3" id="KW-1185">Reference proteome</keyword>
<dbReference type="PANTHER" id="PTHR46233">
    <property type="entry name" value="HYDROXYACYLGLUTATHIONE HYDROLASE GLOC"/>
    <property type="match status" value="1"/>
</dbReference>
<dbReference type="RefSeq" id="WP_077349235.1">
    <property type="nucleotide sequence ID" value="NZ_CP019607.1"/>
</dbReference>
<dbReference type="InterPro" id="IPR036866">
    <property type="entry name" value="RibonucZ/Hydroxyglut_hydro"/>
</dbReference>
<dbReference type="STRING" id="399497.BW733_07315"/>
<dbReference type="GO" id="GO:0016787">
    <property type="term" value="F:hydrolase activity"/>
    <property type="evidence" value="ECO:0007669"/>
    <property type="project" value="UniProtKB-KW"/>
</dbReference>
<sequence>MEARIDHLVTAGNSDPDGPPVHQNNVWIVGDDREVIVIDPAHDAEAVAEAVGNRKVRQILLTHGHWDHVRAVIDFARLVDAPFLLNPADAFLWEQSHPGVGFGPLADGQVFEAGGARLEVRHTPGHTPGSTVFVGPDLGAVFSGDTLFEGGPGATRWDYSDFPRIVESIRTRLLTLPPETVVNTGHGPSTTIGAEAPHLDEWIARGW</sequence>
<gene>
    <name evidence="2" type="ORF">BW733_07315</name>
</gene>
<dbReference type="InterPro" id="IPR051453">
    <property type="entry name" value="MBL_Glyoxalase_II"/>
</dbReference>
<keyword evidence="2" id="KW-0378">Hydrolase</keyword>
<protein>
    <submittedName>
        <fullName evidence="2">Zn-dependent hydrolase</fullName>
    </submittedName>
</protein>
<evidence type="ECO:0000313" key="3">
    <source>
        <dbReference type="Proteomes" id="UP000188235"/>
    </source>
</evidence>
<reference evidence="2 3" key="1">
    <citation type="journal article" date="2008" name="Int. J. Syst. Evol. Microbiol.">
        <title>Tessaracoccus flavescens sp. nov., isolated from marine sediment.</title>
        <authorList>
            <person name="Lee D.W."/>
            <person name="Lee S.D."/>
        </authorList>
    </citation>
    <scope>NUCLEOTIDE SEQUENCE [LARGE SCALE GENOMIC DNA]</scope>
    <source>
        <strain evidence="2 3">SST-39T</strain>
    </source>
</reference>
<name>A0A1Q2CX39_9ACTN</name>
<dbReference type="SMART" id="SM00849">
    <property type="entry name" value="Lactamase_B"/>
    <property type="match status" value="1"/>
</dbReference>
<dbReference type="CDD" id="cd06262">
    <property type="entry name" value="metallo-hydrolase-like_MBL-fold"/>
    <property type="match status" value="1"/>
</dbReference>
<evidence type="ECO:0000313" key="2">
    <source>
        <dbReference type="EMBL" id="AQP50669.1"/>
    </source>
</evidence>
<dbReference type="PANTHER" id="PTHR46233:SF4">
    <property type="entry name" value="METALLO-BETA-LACTAMASE DOMAIN-CONTAINING PROTEIN"/>
    <property type="match status" value="1"/>
</dbReference>
<dbReference type="OrthoDB" id="2971563at2"/>
<dbReference type="Proteomes" id="UP000188235">
    <property type="component" value="Chromosome"/>
</dbReference>
<evidence type="ECO:0000259" key="1">
    <source>
        <dbReference type="SMART" id="SM00849"/>
    </source>
</evidence>